<keyword evidence="3 6" id="KW-0717">Septation</keyword>
<feature type="compositionally biased region" description="Basic and acidic residues" evidence="7">
    <location>
        <begin position="101"/>
        <end position="117"/>
    </location>
</feature>
<dbReference type="Gene3D" id="2.160.20.70">
    <property type="match status" value="1"/>
</dbReference>
<dbReference type="STRING" id="1082479.SAMN05216241_102348"/>
<comment type="function">
    <text evidence="5 6">Cell division inhibitor that blocks the formation of polar Z ring septums. Rapidly oscillates between the poles of the cell to destabilize FtsZ filaments that have formed before they mature into polar Z rings. Prevents FtsZ polymerization.</text>
</comment>
<evidence type="ECO:0000256" key="4">
    <source>
        <dbReference type="ARBA" id="ARBA00023306"/>
    </source>
</evidence>
<organism evidence="10 11">
    <name type="scientific">Limimonas halophila</name>
    <dbReference type="NCBI Taxonomy" id="1082479"/>
    <lineage>
        <taxon>Bacteria</taxon>
        <taxon>Pseudomonadati</taxon>
        <taxon>Pseudomonadota</taxon>
        <taxon>Alphaproteobacteria</taxon>
        <taxon>Rhodospirillales</taxon>
        <taxon>Rhodovibrionaceae</taxon>
        <taxon>Limimonas</taxon>
    </lineage>
</organism>
<evidence type="ECO:0000313" key="11">
    <source>
        <dbReference type="Proteomes" id="UP000199415"/>
    </source>
</evidence>
<dbReference type="InterPro" id="IPR016098">
    <property type="entry name" value="CAP/MinC_C"/>
</dbReference>
<sequence>MMILDVPAEGDALEGVRAKIAQAPSFFESAPIVLDLDDVSDDANLDLGKLAARLRELNLVAVGVQNGSEAQNTAALQAGLCPFPSWRSGRQRPGRATSADPEGRDARREPKRERGEESGDSGADDNGRPAELVTTPVRSGRRIHARGDLVAMAPVSVGAELIADGHIHVYGPLRGRALAGVRGDHGARIFCQSLEAELVSIAGAYLVRDDIDESLIGQPVQIYLNGERVEVEPLPRSVRGS</sequence>
<gene>
    <name evidence="6" type="primary">minC</name>
    <name evidence="10" type="ORF">SAMN05216241_102348</name>
</gene>
<dbReference type="PANTHER" id="PTHR34108">
    <property type="entry name" value="SEPTUM SITE-DETERMINING PROTEIN MINC"/>
    <property type="match status" value="1"/>
</dbReference>
<dbReference type="InterPro" id="IPR005526">
    <property type="entry name" value="Septum_form_inhib_MinC_C"/>
</dbReference>
<evidence type="ECO:0000256" key="1">
    <source>
        <dbReference type="ARBA" id="ARBA00006291"/>
    </source>
</evidence>
<dbReference type="SUPFAM" id="SSF63848">
    <property type="entry name" value="Cell-division inhibitor MinC, C-terminal domain"/>
    <property type="match status" value="1"/>
</dbReference>
<comment type="similarity">
    <text evidence="1 6">Belongs to the MinC family.</text>
</comment>
<evidence type="ECO:0000313" key="10">
    <source>
        <dbReference type="EMBL" id="SDF78585.1"/>
    </source>
</evidence>
<evidence type="ECO:0000256" key="6">
    <source>
        <dbReference type="HAMAP-Rule" id="MF_00267"/>
    </source>
</evidence>
<dbReference type="Pfam" id="PF05209">
    <property type="entry name" value="MinC_N"/>
    <property type="match status" value="1"/>
</dbReference>
<proteinExistence type="inferred from homology"/>
<dbReference type="HAMAP" id="MF_00267">
    <property type="entry name" value="MinC"/>
    <property type="match status" value="1"/>
</dbReference>
<dbReference type="PANTHER" id="PTHR34108:SF1">
    <property type="entry name" value="SEPTUM SITE-DETERMINING PROTEIN MINC"/>
    <property type="match status" value="1"/>
</dbReference>
<dbReference type="GO" id="GO:0000902">
    <property type="term" value="P:cell morphogenesis"/>
    <property type="evidence" value="ECO:0007669"/>
    <property type="project" value="InterPro"/>
</dbReference>
<dbReference type="NCBIfam" id="TIGR01222">
    <property type="entry name" value="minC"/>
    <property type="match status" value="1"/>
</dbReference>
<evidence type="ECO:0000256" key="2">
    <source>
        <dbReference type="ARBA" id="ARBA00022618"/>
    </source>
</evidence>
<evidence type="ECO:0000259" key="9">
    <source>
        <dbReference type="Pfam" id="PF05209"/>
    </source>
</evidence>
<keyword evidence="2 6" id="KW-0132">Cell division</keyword>
<protein>
    <recommendedName>
        <fullName evidence="6">Probable septum site-determining protein MinC</fullName>
    </recommendedName>
</protein>
<name>A0A1G7NX24_9PROT</name>
<comment type="subunit">
    <text evidence="6">Interacts with MinD and FtsZ.</text>
</comment>
<evidence type="ECO:0000259" key="8">
    <source>
        <dbReference type="Pfam" id="PF03775"/>
    </source>
</evidence>
<evidence type="ECO:0000256" key="5">
    <source>
        <dbReference type="ARBA" id="ARBA00025606"/>
    </source>
</evidence>
<dbReference type="InterPro" id="IPR013033">
    <property type="entry name" value="MinC"/>
</dbReference>
<dbReference type="InterPro" id="IPR007874">
    <property type="entry name" value="MinC_N"/>
</dbReference>
<dbReference type="Proteomes" id="UP000199415">
    <property type="component" value="Unassembled WGS sequence"/>
</dbReference>
<feature type="domain" description="Septum formation inhibitor MinC N-terminal" evidence="9">
    <location>
        <begin position="16"/>
        <end position="60"/>
    </location>
</feature>
<dbReference type="Gene3D" id="3.30.70.260">
    <property type="match status" value="1"/>
</dbReference>
<dbReference type="InterPro" id="IPR036145">
    <property type="entry name" value="MinC_C_sf"/>
</dbReference>
<dbReference type="Pfam" id="PF03775">
    <property type="entry name" value="MinC_C"/>
    <property type="match status" value="1"/>
</dbReference>
<evidence type="ECO:0000256" key="3">
    <source>
        <dbReference type="ARBA" id="ARBA00023210"/>
    </source>
</evidence>
<dbReference type="AlphaFoldDB" id="A0A1G7NX24"/>
<keyword evidence="4 6" id="KW-0131">Cell cycle</keyword>
<dbReference type="GO" id="GO:1901891">
    <property type="term" value="P:regulation of cell septum assembly"/>
    <property type="evidence" value="ECO:0007669"/>
    <property type="project" value="InterPro"/>
</dbReference>
<evidence type="ECO:0000256" key="7">
    <source>
        <dbReference type="SAM" id="MobiDB-lite"/>
    </source>
</evidence>
<accession>A0A1G7NX24</accession>
<reference evidence="10 11" key="1">
    <citation type="submission" date="2016-10" db="EMBL/GenBank/DDBJ databases">
        <authorList>
            <person name="de Groot N.N."/>
        </authorList>
    </citation>
    <scope>NUCLEOTIDE SEQUENCE [LARGE SCALE GENOMIC DNA]</scope>
    <source>
        <strain evidence="10 11">DSM 25584</strain>
    </source>
</reference>
<keyword evidence="11" id="KW-1185">Reference proteome</keyword>
<feature type="domain" description="Septum formation inhibitor MinC C-terminal" evidence="8">
    <location>
        <begin position="133"/>
        <end position="231"/>
    </location>
</feature>
<dbReference type="EMBL" id="FNCE01000002">
    <property type="protein sequence ID" value="SDF78585.1"/>
    <property type="molecule type" value="Genomic_DNA"/>
</dbReference>
<dbReference type="OrthoDB" id="9794530at2"/>
<feature type="region of interest" description="Disordered" evidence="7">
    <location>
        <begin position="83"/>
        <end position="132"/>
    </location>
</feature>
<dbReference type="GO" id="GO:0000917">
    <property type="term" value="P:division septum assembly"/>
    <property type="evidence" value="ECO:0007669"/>
    <property type="project" value="UniProtKB-KW"/>
</dbReference>
<dbReference type="GO" id="GO:0051302">
    <property type="term" value="P:regulation of cell division"/>
    <property type="evidence" value="ECO:0007669"/>
    <property type="project" value="InterPro"/>
</dbReference>